<evidence type="ECO:0000313" key="3">
    <source>
        <dbReference type="EMBL" id="AUH64546.1"/>
    </source>
</evidence>
<organism evidence="3 4">
    <name type="scientific">Paracoccus zhejiangensis</name>
    <dbReference type="NCBI Taxonomy" id="1077935"/>
    <lineage>
        <taxon>Bacteria</taxon>
        <taxon>Pseudomonadati</taxon>
        <taxon>Pseudomonadota</taxon>
        <taxon>Alphaproteobacteria</taxon>
        <taxon>Rhodobacterales</taxon>
        <taxon>Paracoccaceae</taxon>
        <taxon>Paracoccus</taxon>
    </lineage>
</organism>
<gene>
    <name evidence="3" type="ORF">CX676_10545</name>
</gene>
<dbReference type="NCBIfam" id="TIGR03889">
    <property type="entry name" value="nitrile_acc"/>
    <property type="match status" value="1"/>
</dbReference>
<keyword evidence="4" id="KW-1185">Reference proteome</keyword>
<feature type="domain" description="Nitrile hydratase beta subunit-like N-terminal" evidence="2">
    <location>
        <begin position="11"/>
        <end position="87"/>
    </location>
</feature>
<evidence type="ECO:0000313" key="4">
    <source>
        <dbReference type="Proteomes" id="UP000234530"/>
    </source>
</evidence>
<feature type="compositionally biased region" description="Basic and acidic residues" evidence="1">
    <location>
        <begin position="101"/>
        <end position="110"/>
    </location>
</feature>
<reference evidence="3 4" key="1">
    <citation type="journal article" date="2013" name="Antonie Van Leeuwenhoek">
        <title>Paracoccus zhejiangensis sp. nov., isolated from activated sludge in wastewater-treatment system.</title>
        <authorList>
            <person name="Wu Z.G."/>
            <person name="Zhang D.F."/>
            <person name="Liu Y.L."/>
            <person name="Wang F."/>
            <person name="Jiang X."/>
            <person name="Li C."/>
            <person name="Li S.P."/>
            <person name="Hong Q."/>
            <person name="Li W.J."/>
        </authorList>
    </citation>
    <scope>NUCLEOTIDE SEQUENCE [LARGE SCALE GENOMIC DNA]</scope>
    <source>
        <strain evidence="3 4">J6</strain>
    </source>
</reference>
<name>A0A2H5EZ21_9RHOB</name>
<dbReference type="SUPFAM" id="SSF50090">
    <property type="entry name" value="Electron transport accessory proteins"/>
    <property type="match status" value="1"/>
</dbReference>
<dbReference type="Pfam" id="PF21006">
    <property type="entry name" value="NHase_beta_N"/>
    <property type="match status" value="1"/>
</dbReference>
<feature type="region of interest" description="Disordered" evidence="1">
    <location>
        <begin position="88"/>
        <end position="110"/>
    </location>
</feature>
<dbReference type="InterPro" id="IPR049054">
    <property type="entry name" value="CN_hydtase_beta-like_N"/>
</dbReference>
<dbReference type="OrthoDB" id="9811616at2"/>
<evidence type="ECO:0000259" key="2">
    <source>
        <dbReference type="Pfam" id="PF21006"/>
    </source>
</evidence>
<dbReference type="InterPro" id="IPR023808">
    <property type="entry name" value="Nitrile_Hydratase_acc_put"/>
</dbReference>
<dbReference type="Proteomes" id="UP000234530">
    <property type="component" value="Chromosome"/>
</dbReference>
<dbReference type="InterPro" id="IPR008990">
    <property type="entry name" value="Elect_transpt_acc-like_dom_sf"/>
</dbReference>
<dbReference type="AlphaFoldDB" id="A0A2H5EZ21"/>
<dbReference type="InterPro" id="IPR042262">
    <property type="entry name" value="CN_hydtase_beta_C"/>
</dbReference>
<accession>A0A2H5EZ21</accession>
<dbReference type="EMBL" id="CP025430">
    <property type="protein sequence ID" value="AUH64546.1"/>
    <property type="molecule type" value="Genomic_DNA"/>
</dbReference>
<dbReference type="KEGG" id="pzh:CX676_10545"/>
<sequence>MPGRAILSAPDQPFDEPWQAQAFALTVALNEAGWLDWPDWAVAFGQARAGEGDYYADWLDTLQRLLAERGVADADTIAALAASWQRAARATPHGQPIELDNDPHRDTRLR</sequence>
<proteinExistence type="predicted"/>
<protein>
    <submittedName>
        <fullName evidence="3">Nitrile hydratase accessory protein</fullName>
    </submittedName>
</protein>
<dbReference type="Gene3D" id="1.10.472.20">
    <property type="entry name" value="Nitrile hydratase, beta subunit"/>
    <property type="match status" value="1"/>
</dbReference>
<evidence type="ECO:0000256" key="1">
    <source>
        <dbReference type="SAM" id="MobiDB-lite"/>
    </source>
</evidence>